<sequence>MNKRKRIIKRIINREREGERKRNRKKDQRDRRLEEDEGNRIVIIIAGINADQIIGADADINIKLKNELQDIRRREIERKIKDDKWKEYEIHDYKPKKNKQRLNQSAVDIVDSFISNIVDGISKEILNEG</sequence>
<dbReference type="EMBL" id="SNRW01018734">
    <property type="protein sequence ID" value="KAA6367054.1"/>
    <property type="molecule type" value="Genomic_DNA"/>
</dbReference>
<accession>A0A5J4U9Z8</accession>
<feature type="non-terminal residue" evidence="1">
    <location>
        <position position="129"/>
    </location>
</feature>
<evidence type="ECO:0000313" key="2">
    <source>
        <dbReference type="Proteomes" id="UP000324800"/>
    </source>
</evidence>
<protein>
    <submittedName>
        <fullName evidence="1">Uncharacterized protein</fullName>
    </submittedName>
</protein>
<organism evidence="1 2">
    <name type="scientific">Streblomastix strix</name>
    <dbReference type="NCBI Taxonomy" id="222440"/>
    <lineage>
        <taxon>Eukaryota</taxon>
        <taxon>Metamonada</taxon>
        <taxon>Preaxostyla</taxon>
        <taxon>Oxymonadida</taxon>
        <taxon>Streblomastigidae</taxon>
        <taxon>Streblomastix</taxon>
    </lineage>
</organism>
<proteinExistence type="predicted"/>
<reference evidence="1 2" key="1">
    <citation type="submission" date="2019-03" db="EMBL/GenBank/DDBJ databases">
        <title>Single cell metagenomics reveals metabolic interactions within the superorganism composed of flagellate Streblomastix strix and complex community of Bacteroidetes bacteria on its surface.</title>
        <authorList>
            <person name="Treitli S.C."/>
            <person name="Kolisko M."/>
            <person name="Husnik F."/>
            <person name="Keeling P."/>
            <person name="Hampl V."/>
        </authorList>
    </citation>
    <scope>NUCLEOTIDE SEQUENCE [LARGE SCALE GENOMIC DNA]</scope>
    <source>
        <strain evidence="1">ST1C</strain>
    </source>
</reference>
<dbReference type="AlphaFoldDB" id="A0A5J4U9Z8"/>
<evidence type="ECO:0000313" key="1">
    <source>
        <dbReference type="EMBL" id="KAA6367054.1"/>
    </source>
</evidence>
<comment type="caution">
    <text evidence="1">The sequence shown here is derived from an EMBL/GenBank/DDBJ whole genome shotgun (WGS) entry which is preliminary data.</text>
</comment>
<dbReference type="Proteomes" id="UP000324800">
    <property type="component" value="Unassembled WGS sequence"/>
</dbReference>
<name>A0A5J4U9Z8_9EUKA</name>
<gene>
    <name evidence="1" type="ORF">EZS28_037419</name>
</gene>